<reference evidence="3" key="1">
    <citation type="submission" date="2022-06" db="EMBL/GenBank/DDBJ databases">
        <title>Amycolatopsis iheyaensis sp. nov., a new species of the genus Amycolatopsis isolated from soil in Iheya island, Japan.</title>
        <authorList>
            <person name="Ngamcharungchit C."/>
            <person name="Kanto H."/>
            <person name="Take A."/>
            <person name="Intra B."/>
            <person name="Matsumoto A."/>
            <person name="Panbangred W."/>
            <person name="Inahashi Y."/>
        </authorList>
    </citation>
    <scope>NUCLEOTIDE SEQUENCE</scope>
    <source>
        <strain evidence="3">OK19-0408</strain>
    </source>
</reference>
<name>A0A9X2N4W4_9PSEU</name>
<dbReference type="InterPro" id="IPR023393">
    <property type="entry name" value="START-like_dom_sf"/>
</dbReference>
<evidence type="ECO:0000259" key="2">
    <source>
        <dbReference type="Pfam" id="PF08327"/>
    </source>
</evidence>
<keyword evidence="4" id="KW-1185">Reference proteome</keyword>
<dbReference type="Proteomes" id="UP001144096">
    <property type="component" value="Unassembled WGS sequence"/>
</dbReference>
<evidence type="ECO:0000256" key="1">
    <source>
        <dbReference type="ARBA" id="ARBA00006817"/>
    </source>
</evidence>
<organism evidence="3 4">
    <name type="scientific">Amycolatopsis iheyensis</name>
    <dbReference type="NCBI Taxonomy" id="2945988"/>
    <lineage>
        <taxon>Bacteria</taxon>
        <taxon>Bacillati</taxon>
        <taxon>Actinomycetota</taxon>
        <taxon>Actinomycetes</taxon>
        <taxon>Pseudonocardiales</taxon>
        <taxon>Pseudonocardiaceae</taxon>
        <taxon>Amycolatopsis</taxon>
    </lineage>
</organism>
<comment type="caution">
    <text evidence="3">The sequence shown here is derived from an EMBL/GenBank/DDBJ whole genome shotgun (WGS) entry which is preliminary data.</text>
</comment>
<dbReference type="InterPro" id="IPR013538">
    <property type="entry name" value="ASHA1/2-like_C"/>
</dbReference>
<dbReference type="SUPFAM" id="SSF55961">
    <property type="entry name" value="Bet v1-like"/>
    <property type="match status" value="1"/>
</dbReference>
<dbReference type="AlphaFoldDB" id="A0A9X2N4W4"/>
<sequence length="154" mass="16906">MPVTSVTKDPEQLTLTLVADFPVSQRRLWEAWADPRQLERFWGPPFAPATFTHHDFRVGGRAEYFLSGPDGEKWSGSWRFTAVDPIDSFAAEDGDGDTEELPMAMTFVFETTAAGSRMTSVTRFSSVAAMEATIPGMEAGLRAAMPQLDEVLAG</sequence>
<dbReference type="RefSeq" id="WP_257918997.1">
    <property type="nucleotide sequence ID" value="NZ_JAMXQV010000002.1"/>
</dbReference>
<protein>
    <submittedName>
        <fullName evidence="3">SRPBCC domain-containing protein</fullName>
    </submittedName>
</protein>
<dbReference type="Gene3D" id="3.30.530.20">
    <property type="match status" value="1"/>
</dbReference>
<gene>
    <name evidence="3" type="ORF">M8542_06060</name>
</gene>
<proteinExistence type="inferred from homology"/>
<dbReference type="CDD" id="cd07814">
    <property type="entry name" value="SRPBCC_CalC_Aha1-like"/>
    <property type="match status" value="1"/>
</dbReference>
<accession>A0A9X2N4W4</accession>
<evidence type="ECO:0000313" key="4">
    <source>
        <dbReference type="Proteomes" id="UP001144096"/>
    </source>
</evidence>
<evidence type="ECO:0000313" key="3">
    <source>
        <dbReference type="EMBL" id="MCR6482371.1"/>
    </source>
</evidence>
<dbReference type="EMBL" id="JAMXQV010000002">
    <property type="protein sequence ID" value="MCR6482371.1"/>
    <property type="molecule type" value="Genomic_DNA"/>
</dbReference>
<dbReference type="Pfam" id="PF08327">
    <property type="entry name" value="AHSA1"/>
    <property type="match status" value="1"/>
</dbReference>
<feature type="domain" description="Activator of Hsp90 ATPase homologue 1/2-like C-terminal" evidence="2">
    <location>
        <begin position="23"/>
        <end position="152"/>
    </location>
</feature>
<comment type="similarity">
    <text evidence="1">Belongs to the AHA1 family.</text>
</comment>